<comment type="caution">
    <text evidence="1">The sequence shown here is derived from an EMBL/GenBank/DDBJ whole genome shotgun (WGS) entry which is preliminary data.</text>
</comment>
<gene>
    <name evidence="1" type="ORF">AAFF_G00032530</name>
</gene>
<protein>
    <submittedName>
        <fullName evidence="1">Uncharacterized protein</fullName>
    </submittedName>
</protein>
<keyword evidence="2" id="KW-1185">Reference proteome</keyword>
<name>A0AAD7WGW4_9TELE</name>
<dbReference type="EMBL" id="JAINUG010000116">
    <property type="protein sequence ID" value="KAJ8395519.1"/>
    <property type="molecule type" value="Genomic_DNA"/>
</dbReference>
<sequence>MGRRGYDAEFWGRAGVPEGGPGRQVKIAERTLKAHGRPGILGKASDTVTLTSLRPTGALRREPCWPRPTRTQTLHECWEYLLRDRPKWVEVKLCCEEGDALSHDTLSPWGTQCTPLPIGCGGVAQTPGPGAHR</sequence>
<accession>A0AAD7WGW4</accession>
<organism evidence="1 2">
    <name type="scientific">Aldrovandia affinis</name>
    <dbReference type="NCBI Taxonomy" id="143900"/>
    <lineage>
        <taxon>Eukaryota</taxon>
        <taxon>Metazoa</taxon>
        <taxon>Chordata</taxon>
        <taxon>Craniata</taxon>
        <taxon>Vertebrata</taxon>
        <taxon>Euteleostomi</taxon>
        <taxon>Actinopterygii</taxon>
        <taxon>Neopterygii</taxon>
        <taxon>Teleostei</taxon>
        <taxon>Notacanthiformes</taxon>
        <taxon>Halosauridae</taxon>
        <taxon>Aldrovandia</taxon>
    </lineage>
</organism>
<dbReference type="Proteomes" id="UP001221898">
    <property type="component" value="Unassembled WGS sequence"/>
</dbReference>
<evidence type="ECO:0000313" key="1">
    <source>
        <dbReference type="EMBL" id="KAJ8395519.1"/>
    </source>
</evidence>
<reference evidence="1" key="1">
    <citation type="journal article" date="2023" name="Science">
        <title>Genome structures resolve the early diversification of teleost fishes.</title>
        <authorList>
            <person name="Parey E."/>
            <person name="Louis A."/>
            <person name="Montfort J."/>
            <person name="Bouchez O."/>
            <person name="Roques C."/>
            <person name="Iampietro C."/>
            <person name="Lluch J."/>
            <person name="Castinel A."/>
            <person name="Donnadieu C."/>
            <person name="Desvignes T."/>
            <person name="Floi Bucao C."/>
            <person name="Jouanno E."/>
            <person name="Wen M."/>
            <person name="Mejri S."/>
            <person name="Dirks R."/>
            <person name="Jansen H."/>
            <person name="Henkel C."/>
            <person name="Chen W.J."/>
            <person name="Zahm M."/>
            <person name="Cabau C."/>
            <person name="Klopp C."/>
            <person name="Thompson A.W."/>
            <person name="Robinson-Rechavi M."/>
            <person name="Braasch I."/>
            <person name="Lecointre G."/>
            <person name="Bobe J."/>
            <person name="Postlethwait J.H."/>
            <person name="Berthelot C."/>
            <person name="Roest Crollius H."/>
            <person name="Guiguen Y."/>
        </authorList>
    </citation>
    <scope>NUCLEOTIDE SEQUENCE</scope>
    <source>
        <strain evidence="1">NC1722</strain>
    </source>
</reference>
<proteinExistence type="predicted"/>
<dbReference type="AlphaFoldDB" id="A0AAD7WGW4"/>
<evidence type="ECO:0000313" key="2">
    <source>
        <dbReference type="Proteomes" id="UP001221898"/>
    </source>
</evidence>